<dbReference type="Pfam" id="PF02902">
    <property type="entry name" value="Peptidase_C48"/>
    <property type="match status" value="1"/>
</dbReference>
<evidence type="ECO:0000256" key="3">
    <source>
        <dbReference type="ARBA" id="ARBA00022801"/>
    </source>
</evidence>
<keyword evidence="3" id="KW-0378">Hydrolase</keyword>
<reference evidence="6 7" key="1">
    <citation type="journal article" date="2018" name="Gigascience">
        <title>Genomes of trombidid mites reveal novel predicted allergens and laterally-transferred genes associated with secondary metabolism.</title>
        <authorList>
            <person name="Dong X."/>
            <person name="Chaisiri K."/>
            <person name="Xia D."/>
            <person name="Armstrong S.D."/>
            <person name="Fang Y."/>
            <person name="Donnelly M.J."/>
            <person name="Kadowaki T."/>
            <person name="McGarry J.W."/>
            <person name="Darby A.C."/>
            <person name="Makepeace B.L."/>
        </authorList>
    </citation>
    <scope>NUCLEOTIDE SEQUENCE [LARGE SCALE GENOMIC DNA]</scope>
    <source>
        <strain evidence="6">UoL-UT</strain>
    </source>
</reference>
<keyword evidence="7" id="KW-1185">Reference proteome</keyword>
<dbReference type="GO" id="GO:0005634">
    <property type="term" value="C:nucleus"/>
    <property type="evidence" value="ECO:0007669"/>
    <property type="project" value="TreeGrafter"/>
</dbReference>
<evidence type="ECO:0000256" key="1">
    <source>
        <dbReference type="ARBA" id="ARBA00005234"/>
    </source>
</evidence>
<feature type="domain" description="Ubiquitin-like protease family profile" evidence="5">
    <location>
        <begin position="88"/>
        <end position="257"/>
    </location>
</feature>
<dbReference type="InterPro" id="IPR003653">
    <property type="entry name" value="Peptidase_C48_C"/>
</dbReference>
<accession>A0A443RVA0</accession>
<dbReference type="PANTHER" id="PTHR12606:SF1">
    <property type="entry name" value="UBIQUITIN-LIKE-SPECIFIC PROTEASE 1A"/>
    <property type="match status" value="1"/>
</dbReference>
<dbReference type="InterPro" id="IPR038765">
    <property type="entry name" value="Papain-like_cys_pep_sf"/>
</dbReference>
<evidence type="ECO:0000313" key="7">
    <source>
        <dbReference type="Proteomes" id="UP000288716"/>
    </source>
</evidence>
<dbReference type="PANTHER" id="PTHR12606">
    <property type="entry name" value="SENTRIN/SUMO-SPECIFIC PROTEASE"/>
    <property type="match status" value="1"/>
</dbReference>
<dbReference type="EMBL" id="NCKV01029751">
    <property type="protein sequence ID" value="RWS19134.1"/>
    <property type="molecule type" value="Genomic_DNA"/>
</dbReference>
<evidence type="ECO:0000313" key="6">
    <source>
        <dbReference type="EMBL" id="RWS19134.1"/>
    </source>
</evidence>
<evidence type="ECO:0000256" key="4">
    <source>
        <dbReference type="ARBA" id="ARBA00022807"/>
    </source>
</evidence>
<dbReference type="VEuPathDB" id="VectorBase:LDEU012906"/>
<keyword evidence="4" id="KW-0788">Thiol protease</keyword>
<evidence type="ECO:0000256" key="2">
    <source>
        <dbReference type="ARBA" id="ARBA00022670"/>
    </source>
</evidence>
<proteinExistence type="inferred from homology"/>
<dbReference type="AlphaFoldDB" id="A0A443RVA0"/>
<evidence type="ECO:0000259" key="5">
    <source>
        <dbReference type="PROSITE" id="PS50600"/>
    </source>
</evidence>
<comment type="similarity">
    <text evidence="1">Belongs to the peptidase C48 family.</text>
</comment>
<dbReference type="STRING" id="299467.A0A443RVA0"/>
<dbReference type="OrthoDB" id="6478337at2759"/>
<dbReference type="Proteomes" id="UP000288716">
    <property type="component" value="Unassembled WGS sequence"/>
</dbReference>
<keyword evidence="2 6" id="KW-0645">Protease</keyword>
<dbReference type="GO" id="GO:0016929">
    <property type="term" value="F:deSUMOylase activity"/>
    <property type="evidence" value="ECO:0007669"/>
    <property type="project" value="TreeGrafter"/>
</dbReference>
<dbReference type="SUPFAM" id="SSF54001">
    <property type="entry name" value="Cysteine proteinases"/>
    <property type="match status" value="1"/>
</dbReference>
<name>A0A443RVA0_9ACAR</name>
<organism evidence="6 7">
    <name type="scientific">Leptotrombidium deliense</name>
    <dbReference type="NCBI Taxonomy" id="299467"/>
    <lineage>
        <taxon>Eukaryota</taxon>
        <taxon>Metazoa</taxon>
        <taxon>Ecdysozoa</taxon>
        <taxon>Arthropoda</taxon>
        <taxon>Chelicerata</taxon>
        <taxon>Arachnida</taxon>
        <taxon>Acari</taxon>
        <taxon>Acariformes</taxon>
        <taxon>Trombidiformes</taxon>
        <taxon>Prostigmata</taxon>
        <taxon>Anystina</taxon>
        <taxon>Parasitengona</taxon>
        <taxon>Trombiculoidea</taxon>
        <taxon>Trombiculidae</taxon>
        <taxon>Leptotrombidium</taxon>
    </lineage>
</organism>
<dbReference type="Gene3D" id="3.40.395.10">
    <property type="entry name" value="Adenoviral Proteinase, Chain A"/>
    <property type="match status" value="1"/>
</dbReference>
<dbReference type="GO" id="GO:0006508">
    <property type="term" value="P:proteolysis"/>
    <property type="evidence" value="ECO:0007669"/>
    <property type="project" value="UniProtKB-KW"/>
</dbReference>
<comment type="caution">
    <text evidence="6">The sequence shown here is derived from an EMBL/GenBank/DDBJ whole genome shotgun (WGS) entry which is preliminary data.</text>
</comment>
<sequence>MQKQFEDGKLEKAELDFRMAVQDSKIYHFEQLAIQLAHNRRPPSRQLPQRPREVESFVVDFDFTDEELAAYDNFMNSEPEGKITFNKIDYELSSLKTLQQYEGNSISCYLNDDVVEAFLQLLCLKNSNCAFIPSLFFRKFNGPELSKVVKWTQKRLGDTDLLCKEIIFFPIFDKAHWSLIVYYKARKSLIHFDSLKMHSNDVQYLNSVQLFMDAYVLSKNLDCNPLLGFKRINDPDIPLQENSHDCGVFTTIFAKYITLDKDFHFSQSHIPDFRRELFLYLKSIRIL</sequence>
<dbReference type="PROSITE" id="PS50600">
    <property type="entry name" value="ULP_PROTEASE"/>
    <property type="match status" value="1"/>
</dbReference>
<dbReference type="GO" id="GO:0016926">
    <property type="term" value="P:protein desumoylation"/>
    <property type="evidence" value="ECO:0007669"/>
    <property type="project" value="TreeGrafter"/>
</dbReference>
<protein>
    <submittedName>
        <fullName evidence="6">SUMO-1 specific protease 4-like protein</fullName>
    </submittedName>
</protein>
<gene>
    <name evidence="6" type="ORF">B4U80_12346</name>
</gene>